<dbReference type="InterPro" id="IPR025436">
    <property type="entry name" value="DUF4179"/>
</dbReference>
<dbReference type="EMBL" id="VSDO01000003">
    <property type="protein sequence ID" value="TYA12042.1"/>
    <property type="molecule type" value="Genomic_DNA"/>
</dbReference>
<comment type="caution">
    <text evidence="4">The sequence shown here is derived from an EMBL/GenBank/DDBJ whole genome shotgun (WGS) entry which is preliminary data.</text>
</comment>
<proteinExistence type="predicted"/>
<keyword evidence="1" id="KW-1133">Transmembrane helix</keyword>
<name>A0A5D0CQM0_9BACL</name>
<evidence type="ECO:0000313" key="5">
    <source>
        <dbReference type="Proteomes" id="UP000325218"/>
    </source>
</evidence>
<dbReference type="OrthoDB" id="2571714at2"/>
<keyword evidence="5" id="KW-1185">Reference proteome</keyword>
<dbReference type="Proteomes" id="UP000325218">
    <property type="component" value="Unassembled WGS sequence"/>
</dbReference>
<reference evidence="4 5" key="1">
    <citation type="submission" date="2019-08" db="EMBL/GenBank/DDBJ databases">
        <title>Genome sequencing of Paenibacillus faecis DSM 23593(T).</title>
        <authorList>
            <person name="Kook J.-K."/>
            <person name="Park S.-N."/>
            <person name="Lim Y.K."/>
        </authorList>
    </citation>
    <scope>NUCLEOTIDE SEQUENCE [LARGE SCALE GENOMIC DNA]</scope>
    <source>
        <strain evidence="4 5">DSM 23593</strain>
    </source>
</reference>
<feature type="transmembrane region" description="Helical" evidence="1">
    <location>
        <begin position="61"/>
        <end position="84"/>
    </location>
</feature>
<dbReference type="AlphaFoldDB" id="A0A5D0CQM0"/>
<evidence type="ECO:0000313" key="4">
    <source>
        <dbReference type="EMBL" id="TYA12042.1"/>
    </source>
</evidence>
<organism evidence="4 5">
    <name type="scientific">Paenibacillus faecis</name>
    <dbReference type="NCBI Taxonomy" id="862114"/>
    <lineage>
        <taxon>Bacteria</taxon>
        <taxon>Bacillati</taxon>
        <taxon>Bacillota</taxon>
        <taxon>Bacilli</taxon>
        <taxon>Bacillales</taxon>
        <taxon>Paenibacillaceae</taxon>
        <taxon>Paenibacillus</taxon>
    </lineage>
</organism>
<protein>
    <submittedName>
        <fullName evidence="4">DUF4179 domain-containing protein</fullName>
    </submittedName>
</protein>
<evidence type="ECO:0000256" key="1">
    <source>
        <dbReference type="SAM" id="Phobius"/>
    </source>
</evidence>
<feature type="domain" description="DUF4179" evidence="2">
    <location>
        <begin position="61"/>
        <end position="148"/>
    </location>
</feature>
<evidence type="ECO:0000259" key="2">
    <source>
        <dbReference type="Pfam" id="PF13786"/>
    </source>
</evidence>
<evidence type="ECO:0000259" key="3">
    <source>
        <dbReference type="Pfam" id="PF18705"/>
    </source>
</evidence>
<sequence length="367" mass="39792">MKAIDLEKQLDMEMSKMGGKRAMPDQVRQRLEETYAHIEAGLPGMSQTAELKRRKKTVRPWGRFTVAAASATVLSACILGTAFVSPTMAQSLKQVPGMGHVFNLIGDLGLQTADEKGILQATLAEASQENTKLKISGIVFDGARLSMALEREGDAEASEPLAVQLAKTELLVDGKPLEAKPGSLGGPIGSANATVMNFTDIKGMPDQFDLTVKLYLQGNEKPFELVTPVTKTAVQNVVLKPGAQAENEVLRLRVDKVEITPSTVAVETTYTQLVDKLPANYVDPVTSVQAFDYDVTDGQGRALEFISGQGETLAANQPRELRTLFTPFAEVPEKVVIKPYVYKHSSDGGVQKEYLSELELSIPVTKK</sequence>
<keyword evidence="1" id="KW-0472">Membrane</keyword>
<accession>A0A5D0CQM0</accession>
<gene>
    <name evidence="4" type="ORF">FRY98_15000</name>
</gene>
<feature type="domain" description="DUF5643" evidence="3">
    <location>
        <begin position="238"/>
        <end position="356"/>
    </location>
</feature>
<dbReference type="Pfam" id="PF13786">
    <property type="entry name" value="DUF4179"/>
    <property type="match status" value="1"/>
</dbReference>
<keyword evidence="1" id="KW-0812">Transmembrane</keyword>
<dbReference type="Pfam" id="PF18705">
    <property type="entry name" value="DUF5643"/>
    <property type="match status" value="1"/>
</dbReference>
<dbReference type="InterPro" id="IPR040680">
    <property type="entry name" value="DUF5643"/>
</dbReference>